<reference evidence="1" key="1">
    <citation type="journal article" date="2021" name="Proc. Natl. Acad. Sci. U.S.A.">
        <title>A Catalog of Tens of Thousands of Viruses from Human Metagenomes Reveals Hidden Associations with Chronic Diseases.</title>
        <authorList>
            <person name="Tisza M.J."/>
            <person name="Buck C.B."/>
        </authorList>
    </citation>
    <scope>NUCLEOTIDE SEQUENCE</scope>
    <source>
        <strain evidence="1">CtL7J9</strain>
    </source>
</reference>
<organism evidence="1">
    <name type="scientific">Siphoviridae sp. ctL7J9</name>
    <dbReference type="NCBI Taxonomy" id="2827845"/>
    <lineage>
        <taxon>Viruses</taxon>
        <taxon>Duplodnaviria</taxon>
        <taxon>Heunggongvirae</taxon>
        <taxon>Uroviricota</taxon>
        <taxon>Caudoviricetes</taxon>
    </lineage>
</organism>
<proteinExistence type="predicted"/>
<accession>A0A8S5T614</accession>
<protein>
    <submittedName>
        <fullName evidence="1">Uncharacterized protein</fullName>
    </submittedName>
</protein>
<dbReference type="EMBL" id="BK032752">
    <property type="protein sequence ID" value="DAF58431.1"/>
    <property type="molecule type" value="Genomic_DNA"/>
</dbReference>
<name>A0A8S5T614_9CAUD</name>
<evidence type="ECO:0000313" key="1">
    <source>
        <dbReference type="EMBL" id="DAF58431.1"/>
    </source>
</evidence>
<sequence>MMMNAEMIKNIKKIAEEMDLSWDYEFVGVRVQEQKFELGAIEHLSHVWDNGDDTGVELDGICACKLDRLGVNQYFGDHVAIICGNEAEYGEDDGEIIIRDAEVVKVIC</sequence>